<dbReference type="EMBL" id="CP023693">
    <property type="protein sequence ID" value="QEV36509.1"/>
    <property type="molecule type" value="Genomic_DNA"/>
</dbReference>
<feature type="compositionally biased region" description="Low complexity" evidence="1">
    <location>
        <begin position="663"/>
        <end position="683"/>
    </location>
</feature>
<reference evidence="3 4" key="1">
    <citation type="submission" date="2017-09" db="EMBL/GenBank/DDBJ databases">
        <authorList>
            <person name="Lee N."/>
            <person name="Cho B.-K."/>
        </authorList>
    </citation>
    <scope>NUCLEOTIDE SEQUENCE [LARGE SCALE GENOMIC DNA]</scope>
    <source>
        <strain evidence="3 4">ATCC 19740</strain>
    </source>
</reference>
<name>A0ABX6BN39_9ACTN</name>
<feature type="compositionally biased region" description="Basic and acidic residues" evidence="1">
    <location>
        <begin position="37"/>
        <end position="53"/>
    </location>
</feature>
<evidence type="ECO:0000313" key="3">
    <source>
        <dbReference type="EMBL" id="QEV36509.1"/>
    </source>
</evidence>
<protein>
    <submittedName>
        <fullName evidence="3">Conjugal transfer protein TraA</fullName>
    </submittedName>
</protein>
<feature type="domain" description="TrwC relaxase" evidence="2">
    <location>
        <begin position="119"/>
        <end position="452"/>
    </location>
</feature>
<keyword evidence="4" id="KW-1185">Reference proteome</keyword>
<organism evidence="3 4">
    <name type="scientific">Streptomyces cinereoruber</name>
    <dbReference type="NCBI Taxonomy" id="67260"/>
    <lineage>
        <taxon>Bacteria</taxon>
        <taxon>Bacillati</taxon>
        <taxon>Actinomycetota</taxon>
        <taxon>Actinomycetes</taxon>
        <taxon>Kitasatosporales</taxon>
        <taxon>Streptomycetaceae</taxon>
        <taxon>Streptomyces</taxon>
    </lineage>
</organism>
<proteinExistence type="predicted"/>
<evidence type="ECO:0000259" key="2">
    <source>
        <dbReference type="Pfam" id="PF08751"/>
    </source>
</evidence>
<feature type="compositionally biased region" description="Basic residues" evidence="1">
    <location>
        <begin position="1"/>
        <end position="11"/>
    </location>
</feature>
<feature type="region of interest" description="Disordered" evidence="1">
    <location>
        <begin position="1"/>
        <end position="55"/>
    </location>
</feature>
<dbReference type="NCBIfam" id="NF041492">
    <property type="entry name" value="MobF"/>
    <property type="match status" value="1"/>
</dbReference>
<dbReference type="RefSeq" id="WP_152371432.1">
    <property type="nucleotide sequence ID" value="NZ_BMSJ01000003.1"/>
</dbReference>
<gene>
    <name evidence="3" type="ORF">CP977_33705</name>
</gene>
<feature type="compositionally biased region" description="Low complexity" evidence="1">
    <location>
        <begin position="691"/>
        <end position="704"/>
    </location>
</feature>
<accession>A0ABX6BN39</accession>
<dbReference type="Proteomes" id="UP000326029">
    <property type="component" value="Chromosome"/>
</dbReference>
<feature type="compositionally biased region" description="Basic and acidic residues" evidence="1">
    <location>
        <begin position="570"/>
        <end position="590"/>
    </location>
</feature>
<dbReference type="InterPro" id="IPR014862">
    <property type="entry name" value="TrwC"/>
</dbReference>
<sequence length="713" mass="78251">MRRSLPRRRCGQHPLTKPHLSARSDGDAQRQIQGEVGKCRVQPDRTRGADRRQTTGRGWCRRTMTLRAGPGPYPARRDAGGKVGLFFPPGGTRTGWAFSCRSARCGVVVMMDVRLIRRGQMYRYYLRQVVVGDHLRLARTSLGEAQAKAGVPPGRWMGRGLGDLGLRAGAIVTENELRQLFTEGRHPHGDRLVAEQLAAGKTPAVAARAGKLGRAVEVTGADLVFRPQPTIELVWALGEEETRRVIEAAHEWAIEATLAWIEDHAATIRVGAQGRYPTRPVHGLAFARFRHYESRAGTSLLHDHVLVSLRGLRPDGKWGAVHSTTLLENVVAASSLYNELVMAEVCEELDVASEPRTVSAGRRPVMEIAGVPHELIGWMSKRGREIDLCRSELEHEYVTAVDEDGNLKFASVVSEEARTKLNRIAARKTRPPKPEARSLAQLRTDWRVSAKEFLGEAAELVDMLLERAWAAAVAIRARVAETLDVALAALGVSAMVFVMSSNGLLHRRHLLAETRRFLALVQRGRQREPGLDDEIVNAAIATYCLDVTEPKTTRGLLADYRLYTTHWAHPDPARSRRRAPEAVPDVDHRPPAGLTAPNVPAPPGKPGSGISPATLRSCRWSWGNGTSPAFRSATTARSSPPPPSPTNCAPRAARDEPAITRASSRTSRPRCPNSSSSSLTPTLRSRRTGASRRTTWRGCGRCGRSAPGRAYRT</sequence>
<evidence type="ECO:0000313" key="4">
    <source>
        <dbReference type="Proteomes" id="UP000326029"/>
    </source>
</evidence>
<dbReference type="Pfam" id="PF08751">
    <property type="entry name" value="TrwC"/>
    <property type="match status" value="1"/>
</dbReference>
<feature type="region of interest" description="Disordered" evidence="1">
    <location>
        <begin position="570"/>
        <end position="713"/>
    </location>
</feature>
<dbReference type="SUPFAM" id="SSF55464">
    <property type="entry name" value="Origin of replication-binding domain, RBD-like"/>
    <property type="match status" value="1"/>
</dbReference>
<evidence type="ECO:0000256" key="1">
    <source>
        <dbReference type="SAM" id="MobiDB-lite"/>
    </source>
</evidence>